<accession>A0ABS3W4K9</accession>
<keyword evidence="5 8" id="KW-0812">Transmembrane</keyword>
<dbReference type="NCBIfam" id="TIGR00912">
    <property type="entry name" value="2A0309"/>
    <property type="match status" value="1"/>
</dbReference>
<keyword evidence="7 8" id="KW-0472">Membrane</keyword>
<feature type="transmembrane region" description="Helical" evidence="8">
    <location>
        <begin position="268"/>
        <end position="293"/>
    </location>
</feature>
<comment type="similarity">
    <text evidence="2">Belongs to the amino acid-polyamine-organocation (APC) superfamily. Spore germination protein (SGP) (TC 2.A.3.9) family.</text>
</comment>
<feature type="transmembrane region" description="Helical" evidence="8">
    <location>
        <begin position="83"/>
        <end position="102"/>
    </location>
</feature>
<dbReference type="PANTHER" id="PTHR34975:SF2">
    <property type="entry name" value="SPORE GERMINATION PROTEIN A2"/>
    <property type="match status" value="1"/>
</dbReference>
<feature type="transmembrane region" description="Helical" evidence="8">
    <location>
        <begin position="108"/>
        <end position="134"/>
    </location>
</feature>
<feature type="transmembrane region" description="Helical" evidence="8">
    <location>
        <begin position="305"/>
        <end position="328"/>
    </location>
</feature>
<evidence type="ECO:0000256" key="4">
    <source>
        <dbReference type="ARBA" id="ARBA00022544"/>
    </source>
</evidence>
<keyword evidence="6 8" id="KW-1133">Transmembrane helix</keyword>
<dbReference type="InterPro" id="IPR004761">
    <property type="entry name" value="Spore_GerAB"/>
</dbReference>
<dbReference type="Pfam" id="PF03845">
    <property type="entry name" value="Spore_permease"/>
    <property type="match status" value="1"/>
</dbReference>
<proteinExistence type="inferred from homology"/>
<dbReference type="EMBL" id="JAGGDJ010000001">
    <property type="protein sequence ID" value="MBO7743111.1"/>
    <property type="molecule type" value="Genomic_DNA"/>
</dbReference>
<gene>
    <name evidence="9" type="ORF">I8J29_02810</name>
</gene>
<feature type="transmembrane region" description="Helical" evidence="8">
    <location>
        <begin position="340"/>
        <end position="358"/>
    </location>
</feature>
<sequence>MIEQGKISSFQAAILLYMGVLSTSLLYLPSITAAKAHNDFWMSPIFASVLGLLLVIVIYSLAKLYPNQTFMEYLPRIIGRIPALILGLLYLISLLNMDGAIVRSYTEFLLNAFISMTPKSIIIVTIIFVCAVTVRSGLEVIGRSAQFFTPFVILSLLFIVILLQSSFDFKEIQPILANGLGPPIRGGFIVSTWFSEFFFLAFLVPYTRDASKSMKWAFISVGAVLLTMVCMNLCILFMFGEDTGNYSYPILIAARYISMSDFIENMEILIVVIWVVGLFVKISLFYYITALCAAQWIGLSDYRPIVFPLGLLIFAFAVWGIPNLPALVARSSKGTDNNDLMFRFVIPAALLAVALLRSKFSAALRGGRS</sequence>
<evidence type="ECO:0000256" key="5">
    <source>
        <dbReference type="ARBA" id="ARBA00022692"/>
    </source>
</evidence>
<dbReference type="PANTHER" id="PTHR34975">
    <property type="entry name" value="SPORE GERMINATION PROTEIN A2"/>
    <property type="match status" value="1"/>
</dbReference>
<evidence type="ECO:0000256" key="3">
    <source>
        <dbReference type="ARBA" id="ARBA00022448"/>
    </source>
</evidence>
<keyword evidence="10" id="KW-1185">Reference proteome</keyword>
<organism evidence="9 10">
    <name type="scientific">Paenibacillus artemisiicola</name>
    <dbReference type="NCBI Taxonomy" id="1172618"/>
    <lineage>
        <taxon>Bacteria</taxon>
        <taxon>Bacillati</taxon>
        <taxon>Bacillota</taxon>
        <taxon>Bacilli</taxon>
        <taxon>Bacillales</taxon>
        <taxon>Paenibacillaceae</taxon>
        <taxon>Paenibacillus</taxon>
    </lineage>
</organism>
<feature type="transmembrane region" description="Helical" evidence="8">
    <location>
        <begin position="216"/>
        <end position="239"/>
    </location>
</feature>
<evidence type="ECO:0000256" key="7">
    <source>
        <dbReference type="ARBA" id="ARBA00023136"/>
    </source>
</evidence>
<feature type="transmembrane region" description="Helical" evidence="8">
    <location>
        <begin position="12"/>
        <end position="34"/>
    </location>
</feature>
<dbReference type="Proteomes" id="UP000670947">
    <property type="component" value="Unassembled WGS sequence"/>
</dbReference>
<evidence type="ECO:0000256" key="2">
    <source>
        <dbReference type="ARBA" id="ARBA00007998"/>
    </source>
</evidence>
<comment type="subcellular location">
    <subcellularLocation>
        <location evidence="1">Membrane</location>
        <topology evidence="1">Multi-pass membrane protein</topology>
    </subcellularLocation>
</comment>
<feature type="transmembrane region" description="Helical" evidence="8">
    <location>
        <begin position="184"/>
        <end position="204"/>
    </location>
</feature>
<feature type="transmembrane region" description="Helical" evidence="8">
    <location>
        <begin position="146"/>
        <end position="164"/>
    </location>
</feature>
<dbReference type="Gene3D" id="1.20.1740.10">
    <property type="entry name" value="Amino acid/polyamine transporter I"/>
    <property type="match status" value="1"/>
</dbReference>
<evidence type="ECO:0000256" key="1">
    <source>
        <dbReference type="ARBA" id="ARBA00004141"/>
    </source>
</evidence>
<feature type="transmembrane region" description="Helical" evidence="8">
    <location>
        <begin position="40"/>
        <end position="62"/>
    </location>
</feature>
<evidence type="ECO:0000256" key="8">
    <source>
        <dbReference type="SAM" id="Phobius"/>
    </source>
</evidence>
<evidence type="ECO:0000256" key="6">
    <source>
        <dbReference type="ARBA" id="ARBA00022989"/>
    </source>
</evidence>
<dbReference type="RefSeq" id="WP_208846070.1">
    <property type="nucleotide sequence ID" value="NZ_JAGGDJ010000001.1"/>
</dbReference>
<keyword evidence="3" id="KW-0813">Transport</keyword>
<comment type="caution">
    <text evidence="9">The sequence shown here is derived from an EMBL/GenBank/DDBJ whole genome shotgun (WGS) entry which is preliminary data.</text>
</comment>
<evidence type="ECO:0000313" key="10">
    <source>
        <dbReference type="Proteomes" id="UP000670947"/>
    </source>
</evidence>
<name>A0ABS3W4K9_9BACL</name>
<keyword evidence="4" id="KW-0309">Germination</keyword>
<reference evidence="9 10" key="1">
    <citation type="submission" date="2021-03" db="EMBL/GenBank/DDBJ databases">
        <title>Paenibacillus artemisicola MWE-103 whole genome sequence.</title>
        <authorList>
            <person name="Ham Y.J."/>
        </authorList>
    </citation>
    <scope>NUCLEOTIDE SEQUENCE [LARGE SCALE GENOMIC DNA]</scope>
    <source>
        <strain evidence="9 10">MWE-103</strain>
    </source>
</reference>
<protein>
    <submittedName>
        <fullName evidence="9">Endospore germination permease</fullName>
    </submittedName>
</protein>
<evidence type="ECO:0000313" key="9">
    <source>
        <dbReference type="EMBL" id="MBO7743111.1"/>
    </source>
</evidence>